<dbReference type="AlphaFoldDB" id="A0A223N3U9"/>
<dbReference type="CDD" id="cd08507">
    <property type="entry name" value="PBP2_SgrR_like"/>
    <property type="match status" value="1"/>
</dbReference>
<reference evidence="4 5" key="1">
    <citation type="submission" date="2017-08" db="EMBL/GenBank/DDBJ databases">
        <title>The Vibrio qinghaiensis sp.-Q67 is a luminous bacteria isolated firstly from Qinghai lake, Qinghai province, China, which has been proved to be very sensitive to detect environmental and food pollutants. Therefore, complete genome analysis of V. qinghaiensis sp.-Q67 highlights the potential application of this strain on detection of hazards in the contaminated environments.</title>
        <authorList>
            <person name="Gong L."/>
        </authorList>
    </citation>
    <scope>NUCLEOTIDE SEQUENCE [LARGE SCALE GENOMIC DNA]</scope>
    <source>
        <strain evidence="4 5">Q67</strain>
    </source>
</reference>
<dbReference type="Gene3D" id="3.40.190.10">
    <property type="entry name" value="Periplasmic binding protein-like II"/>
    <property type="match status" value="1"/>
</dbReference>
<organism evidence="4 5">
    <name type="scientific">Vibrio qinghaiensis</name>
    <dbReference type="NCBI Taxonomy" id="2025808"/>
    <lineage>
        <taxon>Bacteria</taxon>
        <taxon>Pseudomonadati</taxon>
        <taxon>Pseudomonadota</taxon>
        <taxon>Gammaproteobacteria</taxon>
        <taxon>Vibrionales</taxon>
        <taxon>Vibrionaceae</taxon>
        <taxon>Vibrio</taxon>
    </lineage>
</organism>
<dbReference type="EMBL" id="CP022742">
    <property type="protein sequence ID" value="ASU24448.1"/>
    <property type="molecule type" value="Genomic_DNA"/>
</dbReference>
<dbReference type="InterPro" id="IPR025370">
    <property type="entry name" value="SgrR_HTH_N"/>
</dbReference>
<dbReference type="InterPro" id="IPR000914">
    <property type="entry name" value="SBP_5_dom"/>
</dbReference>
<accession>A0A223N3U9</accession>
<evidence type="ECO:0000256" key="1">
    <source>
        <dbReference type="ARBA" id="ARBA00023125"/>
    </source>
</evidence>
<dbReference type="GO" id="GO:0003677">
    <property type="term" value="F:DNA binding"/>
    <property type="evidence" value="ECO:0007669"/>
    <property type="project" value="UniProtKB-KW"/>
</dbReference>
<evidence type="ECO:0000259" key="2">
    <source>
        <dbReference type="Pfam" id="PF00496"/>
    </source>
</evidence>
<evidence type="ECO:0000259" key="3">
    <source>
        <dbReference type="Pfam" id="PF12793"/>
    </source>
</evidence>
<evidence type="ECO:0000313" key="5">
    <source>
        <dbReference type="Proteomes" id="UP000215148"/>
    </source>
</evidence>
<dbReference type="KEGG" id="vqi:CCZ37_18585"/>
<dbReference type="SUPFAM" id="SSF53850">
    <property type="entry name" value="Periplasmic binding protein-like II"/>
    <property type="match status" value="1"/>
</dbReference>
<dbReference type="RefSeq" id="WP_094502060.1">
    <property type="nucleotide sequence ID" value="NZ_CAWNHI010000002.1"/>
</dbReference>
<protein>
    <submittedName>
        <fullName evidence="4">SgrR family transcriptional regulator</fullName>
    </submittedName>
</protein>
<dbReference type="GO" id="GO:1904680">
    <property type="term" value="F:peptide transmembrane transporter activity"/>
    <property type="evidence" value="ECO:0007669"/>
    <property type="project" value="TreeGrafter"/>
</dbReference>
<feature type="domain" description="Solute-binding protein family 5" evidence="2">
    <location>
        <begin position="211"/>
        <end position="357"/>
    </location>
</feature>
<sequence length="632" mass="72090">MIINISYLVLHKFATIPKQLDHQGGQSARSCEELNCLSLPFNPEDLRVSDLTLLRYYTRLTVLGVGQEIKVSLTQVAEYLFTSPRHARNLVAKMQQQGWLKWQPKVGRNQRSILRLNLDLDTIKQMLAKEQILAGKYEKALTILDNDEVVFGRLLQSTSGASIREGRLHIQLTYKRPFERLVPHQIQRSSERFLLRQIYCCLIQCDEQGRFHPELAHHWEYDAQHFQWVFYLRPGLAFHDGSPIDANTIVSLFAKLSSLEEYKKELAHLVDVSAPQPQKVVFSLNQSDLGFAGLLSGVKYSIQPASQVNNAYSPMVTGCGPFQVQDHSPHKLILSAFDQFYGCRALTDHVTIWILNEDELYPQGMHIKQKNQQQNISCHHDVELSNVEELAIITSNQSSRVEDGCMFILFNQGAHSPLNENQKRYLATEISGEKLEHYLAQQPTKFDAVVASNLLPVWQPVVRPPAPKTNLPNQISIAVYDYTVLIHCAFGVKHILEEMGLTAAVNIYSYRELNFLAQQGKLYETIVITNINLDDNRHFSAFSHLFGNPMLHHCIGPAESQWLLKALIDIRSTTPLTHYLIALEPLASSLINEYCLVPLFHHKQTLRFQGVLKDVALTNWGWPDIKNVWSID</sequence>
<evidence type="ECO:0000313" key="4">
    <source>
        <dbReference type="EMBL" id="ASU24448.1"/>
    </source>
</evidence>
<keyword evidence="5" id="KW-1185">Reference proteome</keyword>
<name>A0A223N3U9_9VIBR</name>
<dbReference type="Pfam" id="PF12793">
    <property type="entry name" value="SgrR_N"/>
    <property type="match status" value="1"/>
</dbReference>
<dbReference type="PANTHER" id="PTHR30290:SF72">
    <property type="entry name" value="HTH-TYPE TRANSCRIPTIONAL REGULATOR SGRR"/>
    <property type="match status" value="1"/>
</dbReference>
<dbReference type="Proteomes" id="UP000215148">
    <property type="component" value="Chromosome 2"/>
</dbReference>
<dbReference type="Pfam" id="PF00496">
    <property type="entry name" value="SBP_bac_5"/>
    <property type="match status" value="1"/>
</dbReference>
<proteinExistence type="predicted"/>
<keyword evidence="1" id="KW-0238">DNA-binding</keyword>
<dbReference type="InterPro" id="IPR039424">
    <property type="entry name" value="SBP_5"/>
</dbReference>
<dbReference type="GO" id="GO:0015833">
    <property type="term" value="P:peptide transport"/>
    <property type="evidence" value="ECO:0007669"/>
    <property type="project" value="TreeGrafter"/>
</dbReference>
<gene>
    <name evidence="4" type="ORF">CCZ37_18585</name>
</gene>
<feature type="domain" description="Transcriptional regulator SgrR N-terminal HTH" evidence="3">
    <location>
        <begin position="53"/>
        <end position="166"/>
    </location>
</feature>
<dbReference type="PANTHER" id="PTHR30290">
    <property type="entry name" value="PERIPLASMIC BINDING COMPONENT OF ABC TRANSPORTER"/>
    <property type="match status" value="1"/>
</dbReference>